<protein>
    <recommendedName>
        <fullName evidence="3">ASCH domain-containing protein</fullName>
    </recommendedName>
</protein>
<keyword evidence="2" id="KW-1185">Reference proteome</keyword>
<comment type="caution">
    <text evidence="1">The sequence shown here is derived from an EMBL/GenBank/DDBJ whole genome shotgun (WGS) entry which is preliminary data.</text>
</comment>
<evidence type="ECO:0000313" key="2">
    <source>
        <dbReference type="Proteomes" id="UP000181884"/>
    </source>
</evidence>
<gene>
    <name evidence="1" type="ORF">RU97_GL001955</name>
</gene>
<name>A0A1L8RFL7_9ENTE</name>
<dbReference type="EMBL" id="JXKH01000004">
    <property type="protein sequence ID" value="OJG18558.1"/>
    <property type="molecule type" value="Genomic_DNA"/>
</dbReference>
<dbReference type="STRING" id="214095.RU97_GL001955"/>
<organism evidence="1 2">
    <name type="scientific">Enterococcus canis</name>
    <dbReference type="NCBI Taxonomy" id="214095"/>
    <lineage>
        <taxon>Bacteria</taxon>
        <taxon>Bacillati</taxon>
        <taxon>Bacillota</taxon>
        <taxon>Bacilli</taxon>
        <taxon>Lactobacillales</taxon>
        <taxon>Enterococcaceae</taxon>
        <taxon>Enterococcus</taxon>
    </lineage>
</organism>
<evidence type="ECO:0008006" key="3">
    <source>
        <dbReference type="Google" id="ProtNLM"/>
    </source>
</evidence>
<evidence type="ECO:0000313" key="1">
    <source>
        <dbReference type="EMBL" id="OJG18558.1"/>
    </source>
</evidence>
<dbReference type="AlphaFoldDB" id="A0A1L8RFL7"/>
<dbReference type="Proteomes" id="UP000181884">
    <property type="component" value="Unassembled WGS sequence"/>
</dbReference>
<proteinExistence type="predicted"/>
<reference evidence="1 2" key="1">
    <citation type="submission" date="2014-12" db="EMBL/GenBank/DDBJ databases">
        <title>Draft genome sequences of 29 type strains of Enterococci.</title>
        <authorList>
            <person name="Zhong Z."/>
            <person name="Sun Z."/>
            <person name="Liu W."/>
            <person name="Zhang W."/>
            <person name="Zhang H."/>
        </authorList>
    </citation>
    <scope>NUCLEOTIDE SEQUENCE [LARGE SCALE GENOMIC DNA]</scope>
    <source>
        <strain evidence="1 2">DSM 17029</strain>
    </source>
</reference>
<accession>A0A1L8RFL7</accession>
<sequence>MKRSLIMVGEWYQAKEGRAEHLVYLDKEGKELPKLLAGEKSMVIRGAAGRKSPLGGRAKVDDLVYFVEKGGKLTVTHRGIITKVVETEKMTPEESTAFVDSYQNQLNLSKKQYTRWAGKKFLAVYEIQHLEAIEPFTYERAKNMDDWIITKSIDEISA</sequence>